<reference evidence="3" key="1">
    <citation type="journal article" date="2019" name="Int. J. Syst. Evol. Microbiol.">
        <title>The Global Catalogue of Microorganisms (GCM) 10K type strain sequencing project: providing services to taxonomists for standard genome sequencing and annotation.</title>
        <authorList>
            <consortium name="The Broad Institute Genomics Platform"/>
            <consortium name="The Broad Institute Genome Sequencing Center for Infectious Disease"/>
            <person name="Wu L."/>
            <person name="Ma J."/>
        </authorList>
    </citation>
    <scope>NUCLEOTIDE SEQUENCE [LARGE SCALE GENOMIC DNA]</scope>
    <source>
        <strain evidence="3">CGMCC 1.10759</strain>
    </source>
</reference>
<comment type="caution">
    <text evidence="2">The sequence shown here is derived from an EMBL/GenBank/DDBJ whole genome shotgun (WGS) entry which is preliminary data.</text>
</comment>
<dbReference type="EMBL" id="JBHSDU010000003">
    <property type="protein sequence ID" value="MFC4311364.1"/>
    <property type="molecule type" value="Genomic_DNA"/>
</dbReference>
<name>A0ABV8SYD7_9GAMM</name>
<evidence type="ECO:0000313" key="3">
    <source>
        <dbReference type="Proteomes" id="UP001595904"/>
    </source>
</evidence>
<evidence type="ECO:0000259" key="1">
    <source>
        <dbReference type="Pfam" id="PF06276"/>
    </source>
</evidence>
<sequence length="448" mass="51145">MLSTAALRPNDDELVQQLPPALRAWLTFERFHLHEPQVYQRVARDPRFDVKYFPQNCGVYRLPCFQVPRRYLHVIGAVSGGKDSVDDPICLPIHPSALDSFREFLRMTGAEPVRGPIWAVATSSTRTVLAWPDNQPEQASFLKTSLHSPIFGDRRVTRIKAGRSVSLSALVHAELDELPANLRFLPEPLGFAPRGEPAMGAIVRAIPREIEEEQVILAPLFSLIGGSGERVPLLLSMLERTDMQPLEFVHDLLCAPFAKLWLELALDHGLMLEAHGQDLLMALSDDSMPRGCFYYRDFEGLQVDWELRRCLGKRMPVSLAGQWCWHESYETLGAHRYADQLWFKWRISLTQYLHFVLHQTETALRAWREEGRIGGASIEPDEITLLFSRCLFDELRRMFGPVAAAGSDVPYNIYRSLNRFLLLLTKLRRARLQELRRLDDYSGDLTAA</sequence>
<dbReference type="Gene3D" id="1.10.510.40">
    <property type="match status" value="1"/>
</dbReference>
<dbReference type="InterPro" id="IPR022770">
    <property type="entry name" value="IucA/IucC-like_C"/>
</dbReference>
<protein>
    <submittedName>
        <fullName evidence="2">Ferric iron reductase</fullName>
    </submittedName>
</protein>
<proteinExistence type="predicted"/>
<evidence type="ECO:0000313" key="2">
    <source>
        <dbReference type="EMBL" id="MFC4311364.1"/>
    </source>
</evidence>
<keyword evidence="3" id="KW-1185">Reference proteome</keyword>
<dbReference type="RefSeq" id="WP_380599638.1">
    <property type="nucleotide sequence ID" value="NZ_JBHSDU010000003.1"/>
</dbReference>
<dbReference type="Proteomes" id="UP001595904">
    <property type="component" value="Unassembled WGS sequence"/>
</dbReference>
<accession>A0ABV8SYD7</accession>
<feature type="domain" description="Aerobactin siderophore biosynthesis IucA/IucC-like C-terminal" evidence="1">
    <location>
        <begin position="262"/>
        <end position="306"/>
    </location>
</feature>
<dbReference type="Pfam" id="PF06276">
    <property type="entry name" value="FhuF"/>
    <property type="match status" value="1"/>
</dbReference>
<gene>
    <name evidence="2" type="ORF">ACFPN2_19855</name>
</gene>
<organism evidence="2 3">
    <name type="scientific">Steroidobacter flavus</name>
    <dbReference type="NCBI Taxonomy" id="1842136"/>
    <lineage>
        <taxon>Bacteria</taxon>
        <taxon>Pseudomonadati</taxon>
        <taxon>Pseudomonadota</taxon>
        <taxon>Gammaproteobacteria</taxon>
        <taxon>Steroidobacterales</taxon>
        <taxon>Steroidobacteraceae</taxon>
        <taxon>Steroidobacter</taxon>
    </lineage>
</organism>